<name>A0A917PAP1_9ACTN</name>
<evidence type="ECO:0000313" key="3">
    <source>
        <dbReference type="Proteomes" id="UP000625682"/>
    </source>
</evidence>
<dbReference type="AlphaFoldDB" id="A0A917PAP1"/>
<feature type="compositionally biased region" description="Basic and acidic residues" evidence="1">
    <location>
        <begin position="42"/>
        <end position="53"/>
    </location>
</feature>
<evidence type="ECO:0000313" key="2">
    <source>
        <dbReference type="EMBL" id="GGJ68572.1"/>
    </source>
</evidence>
<dbReference type="EMBL" id="BMMU01000050">
    <property type="protein sequence ID" value="GGJ68572.1"/>
    <property type="molecule type" value="Genomic_DNA"/>
</dbReference>
<reference evidence="2" key="2">
    <citation type="submission" date="2020-09" db="EMBL/GenBank/DDBJ databases">
        <authorList>
            <person name="Sun Q."/>
            <person name="Zhou Y."/>
        </authorList>
    </citation>
    <scope>NUCLEOTIDE SEQUENCE</scope>
    <source>
        <strain evidence="2">CGMCC 4.7272</strain>
    </source>
</reference>
<organism evidence="2 3">
    <name type="scientific">Streptomyces lacrimifluminis</name>
    <dbReference type="NCBI Taxonomy" id="1500077"/>
    <lineage>
        <taxon>Bacteria</taxon>
        <taxon>Bacillati</taxon>
        <taxon>Actinomycetota</taxon>
        <taxon>Actinomycetes</taxon>
        <taxon>Kitasatosporales</taxon>
        <taxon>Streptomycetaceae</taxon>
        <taxon>Streptomyces</taxon>
    </lineage>
</organism>
<reference evidence="2" key="1">
    <citation type="journal article" date="2014" name="Int. J. Syst. Evol. Microbiol.">
        <title>Complete genome sequence of Corynebacterium casei LMG S-19264T (=DSM 44701T), isolated from a smear-ripened cheese.</title>
        <authorList>
            <consortium name="US DOE Joint Genome Institute (JGI-PGF)"/>
            <person name="Walter F."/>
            <person name="Albersmeier A."/>
            <person name="Kalinowski J."/>
            <person name="Ruckert C."/>
        </authorList>
    </citation>
    <scope>NUCLEOTIDE SEQUENCE</scope>
    <source>
        <strain evidence="2">CGMCC 4.7272</strain>
    </source>
</reference>
<evidence type="ECO:0000256" key="1">
    <source>
        <dbReference type="SAM" id="MobiDB-lite"/>
    </source>
</evidence>
<keyword evidence="3" id="KW-1185">Reference proteome</keyword>
<sequence>MSAQPPVASTTDARRTTGRPTLDHSRASATGSGLVPPRPLRRITDRTRARAEVATDDDSPASIKEPAR</sequence>
<comment type="caution">
    <text evidence="2">The sequence shown here is derived from an EMBL/GenBank/DDBJ whole genome shotgun (WGS) entry which is preliminary data.</text>
</comment>
<dbReference type="Proteomes" id="UP000625682">
    <property type="component" value="Unassembled WGS sequence"/>
</dbReference>
<dbReference type="RefSeq" id="WP_189152034.1">
    <property type="nucleotide sequence ID" value="NZ_BAABER010000051.1"/>
</dbReference>
<accession>A0A917PAP1</accession>
<protein>
    <submittedName>
        <fullName evidence="2">Uncharacterized protein</fullName>
    </submittedName>
</protein>
<feature type="region of interest" description="Disordered" evidence="1">
    <location>
        <begin position="1"/>
        <end position="68"/>
    </location>
</feature>
<proteinExistence type="predicted"/>
<gene>
    <name evidence="2" type="ORF">GCM10012282_76910</name>
</gene>
<feature type="compositionally biased region" description="Polar residues" evidence="1">
    <location>
        <begin position="1"/>
        <end position="11"/>
    </location>
</feature>